<dbReference type="PANTHER" id="PTHR43420">
    <property type="entry name" value="ACETYLTRANSFERASE"/>
    <property type="match status" value="1"/>
</dbReference>
<evidence type="ECO:0000256" key="6">
    <source>
        <dbReference type="RuleBase" id="RU363094"/>
    </source>
</evidence>
<comment type="function">
    <text evidence="5 6">Acetylates the N-terminal alanine of ribosomal protein bS18.</text>
</comment>
<reference evidence="8 9" key="1">
    <citation type="submission" date="2024-06" db="EMBL/GenBank/DDBJ databases">
        <authorList>
            <person name="Li Z."/>
            <person name="Jiang Y."/>
        </authorList>
    </citation>
    <scope>NUCLEOTIDE SEQUENCE [LARGE SCALE GENOMIC DNA]</scope>
    <source>
        <strain evidence="8 9">HSW-8</strain>
    </source>
</reference>
<keyword evidence="4 5" id="KW-0012">Acyltransferase</keyword>
<evidence type="ECO:0000256" key="1">
    <source>
        <dbReference type="ARBA" id="ARBA00005395"/>
    </source>
</evidence>
<dbReference type="Gene3D" id="3.40.630.30">
    <property type="match status" value="1"/>
</dbReference>
<evidence type="ECO:0000256" key="3">
    <source>
        <dbReference type="ARBA" id="ARBA00022679"/>
    </source>
</evidence>
<comment type="caution">
    <text evidence="5">Lacks conserved residue(s) required for the propagation of feature annotation.</text>
</comment>
<evidence type="ECO:0000259" key="7">
    <source>
        <dbReference type="PROSITE" id="PS51186"/>
    </source>
</evidence>
<keyword evidence="9" id="KW-1185">Reference proteome</keyword>
<dbReference type="Proteomes" id="UP001465331">
    <property type="component" value="Unassembled WGS sequence"/>
</dbReference>
<dbReference type="InterPro" id="IPR050680">
    <property type="entry name" value="YpeA/RimI_acetyltransf"/>
</dbReference>
<feature type="domain" description="N-acetyltransferase" evidence="7">
    <location>
        <begin position="9"/>
        <end position="155"/>
    </location>
</feature>
<evidence type="ECO:0000256" key="2">
    <source>
        <dbReference type="ARBA" id="ARBA00022490"/>
    </source>
</evidence>
<keyword evidence="3 5" id="KW-0808">Transferase</keyword>
<dbReference type="NCBIfam" id="TIGR01575">
    <property type="entry name" value="rimI"/>
    <property type="match status" value="1"/>
</dbReference>
<keyword evidence="8" id="KW-0689">Ribosomal protein</keyword>
<dbReference type="PROSITE" id="PS51186">
    <property type="entry name" value="GNAT"/>
    <property type="match status" value="1"/>
</dbReference>
<dbReference type="SUPFAM" id="SSF55729">
    <property type="entry name" value="Acyl-CoA N-acyltransferases (Nat)"/>
    <property type="match status" value="1"/>
</dbReference>
<evidence type="ECO:0000313" key="8">
    <source>
        <dbReference type="EMBL" id="MES0874563.1"/>
    </source>
</evidence>
<dbReference type="EMBL" id="JBEPIJ010000012">
    <property type="protein sequence ID" value="MES0874563.1"/>
    <property type="molecule type" value="Genomic_DNA"/>
</dbReference>
<dbReference type="CDD" id="cd04301">
    <property type="entry name" value="NAT_SF"/>
    <property type="match status" value="1"/>
</dbReference>
<dbReference type="EC" id="2.3.1.266" evidence="5 6"/>
<evidence type="ECO:0000313" key="9">
    <source>
        <dbReference type="Proteomes" id="UP001465331"/>
    </source>
</evidence>
<name>A0ABV2ABN3_9GAMM</name>
<keyword evidence="2 5" id="KW-0963">Cytoplasm</keyword>
<dbReference type="InterPro" id="IPR006464">
    <property type="entry name" value="AcTrfase_RimI/Ard1"/>
</dbReference>
<dbReference type="Pfam" id="PF00583">
    <property type="entry name" value="Acetyltransf_1"/>
    <property type="match status" value="1"/>
</dbReference>
<organism evidence="8 9">
    <name type="scientific">Sinimarinibacterium thermocellulolyticum</name>
    <dbReference type="NCBI Taxonomy" id="3170016"/>
    <lineage>
        <taxon>Bacteria</taxon>
        <taxon>Pseudomonadati</taxon>
        <taxon>Pseudomonadota</taxon>
        <taxon>Gammaproteobacteria</taxon>
        <taxon>Nevskiales</taxon>
        <taxon>Nevskiaceae</taxon>
        <taxon>Sinimarinibacterium</taxon>
    </lineage>
</organism>
<comment type="catalytic activity">
    <reaction evidence="5 6">
        <text>N-terminal L-alanyl-[ribosomal protein bS18] + acetyl-CoA = N-terminal N(alpha)-acetyl-L-alanyl-[ribosomal protein bS18] + CoA + H(+)</text>
        <dbReference type="Rhea" id="RHEA:43756"/>
        <dbReference type="Rhea" id="RHEA-COMP:10676"/>
        <dbReference type="Rhea" id="RHEA-COMP:10677"/>
        <dbReference type="ChEBI" id="CHEBI:15378"/>
        <dbReference type="ChEBI" id="CHEBI:57287"/>
        <dbReference type="ChEBI" id="CHEBI:57288"/>
        <dbReference type="ChEBI" id="CHEBI:64718"/>
        <dbReference type="ChEBI" id="CHEBI:83683"/>
        <dbReference type="EC" id="2.3.1.266"/>
    </reaction>
</comment>
<gene>
    <name evidence="5 8" type="primary">rimI</name>
    <name evidence="8" type="ORF">ABSH63_11180</name>
</gene>
<dbReference type="HAMAP" id="MF_02210">
    <property type="entry name" value="RimI"/>
    <property type="match status" value="1"/>
</dbReference>
<feature type="active site" description="Proton acceptor" evidence="5">
    <location>
        <position position="111"/>
    </location>
</feature>
<dbReference type="InterPro" id="IPR000182">
    <property type="entry name" value="GNAT_dom"/>
</dbReference>
<feature type="binding site" evidence="5">
    <location>
        <position position="116"/>
    </location>
    <ligand>
        <name>acetyl-CoA</name>
        <dbReference type="ChEBI" id="CHEBI:57288"/>
    </ligand>
</feature>
<evidence type="ECO:0000256" key="4">
    <source>
        <dbReference type="ARBA" id="ARBA00023315"/>
    </source>
</evidence>
<comment type="similarity">
    <text evidence="1 5 6">Belongs to the acetyltransferase family. RimI subfamily.</text>
</comment>
<dbReference type="InterPro" id="IPR016181">
    <property type="entry name" value="Acyl_CoA_acyltransferase"/>
</dbReference>
<dbReference type="GO" id="GO:0005840">
    <property type="term" value="C:ribosome"/>
    <property type="evidence" value="ECO:0007669"/>
    <property type="project" value="UniProtKB-KW"/>
</dbReference>
<comment type="caution">
    <text evidence="8">The sequence shown here is derived from an EMBL/GenBank/DDBJ whole genome shotgun (WGS) entry which is preliminary data.</text>
</comment>
<sequence length="155" mass="17221">MSAQLEPAWRLHPMRAEHLPEVLAIETASYDFPWTEGIFRDCLRVGYSAWVVTDRDDAVLAYALMSMAAGEAHILNLCVAASQRRRGLAQFLLRHLIMVARAAAVNLVLLEVRKSNLAARALYAGFGFRPLGERRGYYPAHGGREDALVLGLDLT</sequence>
<dbReference type="PANTHER" id="PTHR43420:SF44">
    <property type="entry name" value="ACETYLTRANSFERASE YPEA"/>
    <property type="match status" value="1"/>
</dbReference>
<keyword evidence="8" id="KW-0687">Ribonucleoprotein</keyword>
<proteinExistence type="inferred from homology"/>
<accession>A0ABV2ABN3</accession>
<dbReference type="RefSeq" id="WP_352889803.1">
    <property type="nucleotide sequence ID" value="NZ_JBEPIJ010000012.1"/>
</dbReference>
<protein>
    <recommendedName>
        <fullName evidence="5 6">[Ribosomal protein bS18]-alanine N-acetyltransferase</fullName>
        <ecNumber evidence="5 6">2.3.1.266</ecNumber>
    </recommendedName>
</protein>
<dbReference type="GO" id="GO:0008999">
    <property type="term" value="F:protein-N-terminal-alanine acetyltransferase activity"/>
    <property type="evidence" value="ECO:0007669"/>
    <property type="project" value="UniProtKB-EC"/>
</dbReference>
<comment type="subcellular location">
    <subcellularLocation>
        <location evidence="5 6">Cytoplasm</location>
    </subcellularLocation>
</comment>
<evidence type="ECO:0000256" key="5">
    <source>
        <dbReference type="HAMAP-Rule" id="MF_02210"/>
    </source>
</evidence>
<feature type="active site" description="Proton donor" evidence="5">
    <location>
        <position position="123"/>
    </location>
</feature>
<dbReference type="InterPro" id="IPR043690">
    <property type="entry name" value="RimI"/>
</dbReference>